<dbReference type="AlphaFoldDB" id="A0A2H3P8D5"/>
<evidence type="ECO:0008006" key="4">
    <source>
        <dbReference type="Google" id="ProtNLM"/>
    </source>
</evidence>
<protein>
    <recommendedName>
        <fullName evidence="4">Dipeptidylpeptidase IV N-terminal domain-containing protein</fullName>
    </recommendedName>
</protein>
<sequence>MDHRGENVRQITERGGENPRWTPDDDAFLFKRDVHQGEGARYVPYRFDLTTQEAKPLWPALPDSVPEFPPLSTQEPLFNPDL</sequence>
<comment type="caution">
    <text evidence="2">The sequence shown here is derived from an EMBL/GenBank/DDBJ whole genome shotgun (WGS) entry which is preliminary data.</text>
</comment>
<dbReference type="Proteomes" id="UP000221024">
    <property type="component" value="Unassembled WGS sequence"/>
</dbReference>
<gene>
    <name evidence="2" type="ORF">CRI93_03890</name>
</gene>
<proteinExistence type="predicted"/>
<name>A0A2H3P8D5_9BACT</name>
<organism evidence="2 3">
    <name type="scientific">Longimonas halophila</name>
    <dbReference type="NCBI Taxonomy" id="1469170"/>
    <lineage>
        <taxon>Bacteria</taxon>
        <taxon>Pseudomonadati</taxon>
        <taxon>Rhodothermota</taxon>
        <taxon>Rhodothermia</taxon>
        <taxon>Rhodothermales</taxon>
        <taxon>Salisaetaceae</taxon>
        <taxon>Longimonas</taxon>
    </lineage>
</organism>
<feature type="region of interest" description="Disordered" evidence="1">
    <location>
        <begin position="61"/>
        <end position="82"/>
    </location>
</feature>
<feature type="region of interest" description="Disordered" evidence="1">
    <location>
        <begin position="1"/>
        <end position="23"/>
    </location>
</feature>
<feature type="compositionally biased region" description="Basic and acidic residues" evidence="1">
    <location>
        <begin position="1"/>
        <end position="17"/>
    </location>
</feature>
<evidence type="ECO:0000313" key="2">
    <source>
        <dbReference type="EMBL" id="PEN08898.1"/>
    </source>
</evidence>
<evidence type="ECO:0000256" key="1">
    <source>
        <dbReference type="SAM" id="MobiDB-lite"/>
    </source>
</evidence>
<accession>A0A2H3P8D5</accession>
<dbReference type="EMBL" id="PDEP01000002">
    <property type="protein sequence ID" value="PEN08898.1"/>
    <property type="molecule type" value="Genomic_DNA"/>
</dbReference>
<evidence type="ECO:0000313" key="3">
    <source>
        <dbReference type="Proteomes" id="UP000221024"/>
    </source>
</evidence>
<keyword evidence="3" id="KW-1185">Reference proteome</keyword>
<reference evidence="2 3" key="1">
    <citation type="submission" date="2017-10" db="EMBL/GenBank/DDBJ databases">
        <title>Draft genome of Longimonas halophila.</title>
        <authorList>
            <person name="Goh K.M."/>
            <person name="Shamsir M.S."/>
            <person name="Lim S.W."/>
        </authorList>
    </citation>
    <scope>NUCLEOTIDE SEQUENCE [LARGE SCALE GENOMIC DNA]</scope>
    <source>
        <strain evidence="2 3">KCTC 42399</strain>
    </source>
</reference>